<gene>
    <name evidence="1" type="ORF">BV98_001713</name>
</gene>
<name>A0A086PAU1_SPHHM</name>
<evidence type="ECO:0008006" key="3">
    <source>
        <dbReference type="Google" id="ProtNLM"/>
    </source>
</evidence>
<dbReference type="AlphaFoldDB" id="A0A086PAU1"/>
<sequence length="279" mass="30838">MRRTPHIYLALAAVVLLIVACDDDAGSKNKIFVKADQKQVVFFHRPLALAAARASPTPYPLIVLLTSDPWLMVVGSDSPAFVLYSDGTAIFRTKSGFESTKLDHNQRADLIGAFANPELAALAGGYDAASATDQPENTLLVYGNKGPFYISVYGSLDDESVREKVPTAITKAFDQLRGFRPSTAQVWWPDKVEVMIWPYEYATDRSIVWPKRWPGLDDPVTRKRGDSYSLFISSAELPALRTFLASRKEKGAIEIDGKKFAASVRLPFPHEALWMAPAT</sequence>
<dbReference type="Proteomes" id="UP000024284">
    <property type="component" value="Unassembled WGS sequence"/>
</dbReference>
<evidence type="ECO:0000313" key="2">
    <source>
        <dbReference type="Proteomes" id="UP000024284"/>
    </source>
</evidence>
<evidence type="ECO:0000313" key="1">
    <source>
        <dbReference type="EMBL" id="KFG90509.1"/>
    </source>
</evidence>
<protein>
    <recommendedName>
        <fullName evidence="3">Lipoprotein</fullName>
    </recommendedName>
</protein>
<keyword evidence="2" id="KW-1185">Reference proteome</keyword>
<dbReference type="OrthoDB" id="980389at2"/>
<accession>A0A086PAU1</accession>
<dbReference type="STRING" id="76947.GCA_002080435_01274"/>
<reference evidence="1" key="1">
    <citation type="submission" date="2014-08" db="EMBL/GenBank/DDBJ databases">
        <title>Draft genome sequences of Sphingobium herbicidovorans.</title>
        <authorList>
            <person name="Gan H.M."/>
            <person name="Gan H.Y."/>
            <person name="Savka M.A."/>
        </authorList>
    </citation>
    <scope>NUCLEOTIDE SEQUENCE [LARGE SCALE GENOMIC DNA]</scope>
    <source>
        <strain evidence="1">NBRC 16415</strain>
    </source>
</reference>
<dbReference type="EMBL" id="JFZA02000012">
    <property type="protein sequence ID" value="KFG90509.1"/>
    <property type="molecule type" value="Genomic_DNA"/>
</dbReference>
<dbReference type="PROSITE" id="PS51257">
    <property type="entry name" value="PROKAR_LIPOPROTEIN"/>
    <property type="match status" value="1"/>
</dbReference>
<comment type="caution">
    <text evidence="1">The sequence shown here is derived from an EMBL/GenBank/DDBJ whole genome shotgun (WGS) entry which is preliminary data.</text>
</comment>
<proteinExistence type="predicted"/>
<dbReference type="RefSeq" id="WP_156103348.1">
    <property type="nucleotide sequence ID" value="NZ_BCZD01000005.1"/>
</dbReference>
<organism evidence="1 2">
    <name type="scientific">Sphingobium herbicidovorans (strain ATCC 700291 / DSM 11019 / CCUG 56400 / KCTC 2939 / LMG 18315 / NBRC 16415 / MH)</name>
    <name type="common">Sphingomonas herbicidovorans</name>
    <dbReference type="NCBI Taxonomy" id="1219045"/>
    <lineage>
        <taxon>Bacteria</taxon>
        <taxon>Pseudomonadati</taxon>
        <taxon>Pseudomonadota</taxon>
        <taxon>Alphaproteobacteria</taxon>
        <taxon>Sphingomonadales</taxon>
        <taxon>Sphingomonadaceae</taxon>
        <taxon>Sphingobium</taxon>
    </lineage>
</organism>